<protein>
    <recommendedName>
        <fullName evidence="6">BHLH domain-containing protein</fullName>
    </recommendedName>
</protein>
<dbReference type="GO" id="GO:0046983">
    <property type="term" value="F:protein dimerization activity"/>
    <property type="evidence" value="ECO:0007669"/>
    <property type="project" value="InterPro"/>
</dbReference>
<reference evidence="7 8" key="1">
    <citation type="journal article" date="2019" name="Sci. Rep.">
        <title>A high-quality genome of Eragrostis curvula grass provides insights into Poaceae evolution and supports new strategies to enhance forage quality.</title>
        <authorList>
            <person name="Carballo J."/>
            <person name="Santos B.A.C.M."/>
            <person name="Zappacosta D."/>
            <person name="Garbus I."/>
            <person name="Selva J.P."/>
            <person name="Gallo C.A."/>
            <person name="Diaz A."/>
            <person name="Albertini E."/>
            <person name="Caccamo M."/>
            <person name="Echenique V."/>
        </authorList>
    </citation>
    <scope>NUCLEOTIDE SEQUENCE [LARGE SCALE GENOMIC DNA]</scope>
    <source>
        <strain evidence="8">cv. Victoria</strain>
        <tissue evidence="7">Leaf</tissue>
    </source>
</reference>
<dbReference type="SMART" id="SM00353">
    <property type="entry name" value="HLH"/>
    <property type="match status" value="1"/>
</dbReference>
<evidence type="ECO:0000256" key="1">
    <source>
        <dbReference type="ARBA" id="ARBA00005510"/>
    </source>
</evidence>
<keyword evidence="3" id="KW-0238">DNA-binding</keyword>
<feature type="region of interest" description="Disordered" evidence="5">
    <location>
        <begin position="280"/>
        <end position="313"/>
    </location>
</feature>
<dbReference type="Proteomes" id="UP000324897">
    <property type="component" value="Unassembled WGS sequence"/>
</dbReference>
<dbReference type="SUPFAM" id="SSF47459">
    <property type="entry name" value="HLH, helix-loop-helix DNA-binding domain"/>
    <property type="match status" value="1"/>
</dbReference>
<evidence type="ECO:0000259" key="6">
    <source>
        <dbReference type="PROSITE" id="PS50888"/>
    </source>
</evidence>
<feature type="non-terminal residue" evidence="7">
    <location>
        <position position="1"/>
    </location>
</feature>
<dbReference type="GO" id="GO:0005634">
    <property type="term" value="C:nucleus"/>
    <property type="evidence" value="ECO:0007669"/>
    <property type="project" value="TreeGrafter"/>
</dbReference>
<accession>A0A5J9VGA4</accession>
<feature type="compositionally biased region" description="Basic and acidic residues" evidence="5">
    <location>
        <begin position="103"/>
        <end position="134"/>
    </location>
</feature>
<keyword evidence="4" id="KW-0804">Transcription</keyword>
<feature type="compositionally biased region" description="Low complexity" evidence="5">
    <location>
        <begin position="296"/>
        <end position="305"/>
    </location>
</feature>
<comment type="caution">
    <text evidence="7">The sequence shown here is derived from an EMBL/GenBank/DDBJ whole genome shotgun (WGS) entry which is preliminary data.</text>
</comment>
<comment type="similarity">
    <text evidence="1">Belongs to the bHLH protein family.</text>
</comment>
<gene>
    <name evidence="7" type="ORF">EJB05_16972</name>
</gene>
<name>A0A5J9VGA4_9POAL</name>
<feature type="domain" description="BHLH" evidence="6">
    <location>
        <begin position="161"/>
        <end position="210"/>
    </location>
</feature>
<feature type="region of interest" description="Disordered" evidence="5">
    <location>
        <begin position="103"/>
        <end position="151"/>
    </location>
</feature>
<dbReference type="Gramene" id="TVU35103">
    <property type="protein sequence ID" value="TVU35103"/>
    <property type="gene ID" value="EJB05_16972"/>
</dbReference>
<dbReference type="Gene3D" id="4.10.280.10">
    <property type="entry name" value="Helix-loop-helix DNA-binding domain"/>
    <property type="match status" value="1"/>
</dbReference>
<keyword evidence="2" id="KW-0805">Transcription regulation</keyword>
<evidence type="ECO:0000256" key="3">
    <source>
        <dbReference type="ARBA" id="ARBA00023125"/>
    </source>
</evidence>
<evidence type="ECO:0000313" key="7">
    <source>
        <dbReference type="EMBL" id="TVU35103.1"/>
    </source>
</evidence>
<dbReference type="PANTHER" id="PTHR45855:SF24">
    <property type="entry name" value="HELIX-LOOP-HELIX DNA-BINDING DOMAIN CONTAINING PROTEIN, EXPRESSED"/>
    <property type="match status" value="1"/>
</dbReference>
<evidence type="ECO:0000256" key="2">
    <source>
        <dbReference type="ARBA" id="ARBA00023015"/>
    </source>
</evidence>
<evidence type="ECO:0000256" key="5">
    <source>
        <dbReference type="SAM" id="MobiDB-lite"/>
    </source>
</evidence>
<dbReference type="AlphaFoldDB" id="A0A5J9VGA4"/>
<dbReference type="OrthoDB" id="695860at2759"/>
<keyword evidence="8" id="KW-1185">Reference proteome</keyword>
<proteinExistence type="inferred from homology"/>
<dbReference type="PANTHER" id="PTHR45855">
    <property type="entry name" value="TRANSCRIPTION FACTOR PIF1-RELATED"/>
    <property type="match status" value="1"/>
</dbReference>
<organism evidence="7 8">
    <name type="scientific">Eragrostis curvula</name>
    <name type="common">weeping love grass</name>
    <dbReference type="NCBI Taxonomy" id="38414"/>
    <lineage>
        <taxon>Eukaryota</taxon>
        <taxon>Viridiplantae</taxon>
        <taxon>Streptophyta</taxon>
        <taxon>Embryophyta</taxon>
        <taxon>Tracheophyta</taxon>
        <taxon>Spermatophyta</taxon>
        <taxon>Magnoliopsida</taxon>
        <taxon>Liliopsida</taxon>
        <taxon>Poales</taxon>
        <taxon>Poaceae</taxon>
        <taxon>PACMAD clade</taxon>
        <taxon>Chloridoideae</taxon>
        <taxon>Eragrostideae</taxon>
        <taxon>Eragrostidinae</taxon>
        <taxon>Eragrostis</taxon>
    </lineage>
</organism>
<dbReference type="InterPro" id="IPR011598">
    <property type="entry name" value="bHLH_dom"/>
</dbReference>
<dbReference type="GO" id="GO:0003677">
    <property type="term" value="F:DNA binding"/>
    <property type="evidence" value="ECO:0007669"/>
    <property type="project" value="UniProtKB-KW"/>
</dbReference>
<dbReference type="Pfam" id="PF00010">
    <property type="entry name" value="HLH"/>
    <property type="match status" value="1"/>
</dbReference>
<dbReference type="InterPro" id="IPR031066">
    <property type="entry name" value="bHLH_ALC-like_plant"/>
</dbReference>
<dbReference type="EMBL" id="RWGY01000009">
    <property type="protein sequence ID" value="TVU35103.1"/>
    <property type="molecule type" value="Genomic_DNA"/>
</dbReference>
<dbReference type="InterPro" id="IPR036638">
    <property type="entry name" value="HLH_DNA-bd_sf"/>
</dbReference>
<evidence type="ECO:0000313" key="8">
    <source>
        <dbReference type="Proteomes" id="UP000324897"/>
    </source>
</evidence>
<dbReference type="PROSITE" id="PS50888">
    <property type="entry name" value="BHLH"/>
    <property type="match status" value="1"/>
</dbReference>
<evidence type="ECO:0000256" key="4">
    <source>
        <dbReference type="ARBA" id="ARBA00023163"/>
    </source>
</evidence>
<sequence length="313" mass="33326">MNCRDPAGPRGYLDNAGEAATADYSSSRSIRDMFGDCTTCDLFELVWPGGGSTMELEKPGVSGLPFSPRFNPQPEAHVPEVPSVSPSEAQMAAWLFAIVKGEEHANGGGGHEPKESSDTSKGAHAESMDNKKLPTAEGMATKETGSDSSKGRRMIAGEMSRYAETHKLTEKRRRCRINERMKTLQHLVPGCDKSSYNTTLEHTIQYMTSLQQQVKDLSAGGPSRPAAAAAHPVVQPQYVSAGPSVPLAPMVVLGPPQMVPCLPFPHYPAPVVMTPAASTPLYPATPAPRLAPSADSRIGQGSSSSKGKRSSLR</sequence>